<comment type="caution">
    <text evidence="1">The sequence shown here is derived from an EMBL/GenBank/DDBJ whole genome shotgun (WGS) entry which is preliminary data.</text>
</comment>
<organism evidence="1 2">
    <name type="scientific">Cannabis sativa</name>
    <name type="common">Hemp</name>
    <name type="synonym">Marijuana</name>
    <dbReference type="NCBI Taxonomy" id="3483"/>
    <lineage>
        <taxon>Eukaryota</taxon>
        <taxon>Viridiplantae</taxon>
        <taxon>Streptophyta</taxon>
        <taxon>Embryophyta</taxon>
        <taxon>Tracheophyta</taxon>
        <taxon>Spermatophyta</taxon>
        <taxon>Magnoliopsida</taxon>
        <taxon>eudicotyledons</taxon>
        <taxon>Gunneridae</taxon>
        <taxon>Pentapetalae</taxon>
        <taxon>rosids</taxon>
        <taxon>fabids</taxon>
        <taxon>Rosales</taxon>
        <taxon>Cannabaceae</taxon>
        <taxon>Cannabis</taxon>
    </lineage>
</organism>
<dbReference type="GO" id="GO:1990052">
    <property type="term" value="P:ER to chloroplast lipid transport"/>
    <property type="evidence" value="ECO:0007669"/>
    <property type="project" value="InterPro"/>
</dbReference>
<dbReference type="PANTHER" id="PTHR34954">
    <property type="entry name" value="EXPRESSED PROTEIN"/>
    <property type="match status" value="1"/>
</dbReference>
<reference evidence="1 2" key="1">
    <citation type="journal article" date="2020" name="bioRxiv">
        <title>Sequence and annotation of 42 cannabis genomes reveals extensive copy number variation in cannabinoid synthesis and pathogen resistance genes.</title>
        <authorList>
            <person name="Mckernan K.J."/>
            <person name="Helbert Y."/>
            <person name="Kane L.T."/>
            <person name="Ebling H."/>
            <person name="Zhang L."/>
            <person name="Liu B."/>
            <person name="Eaton Z."/>
            <person name="Mclaughlin S."/>
            <person name="Kingan S."/>
            <person name="Baybayan P."/>
            <person name="Concepcion G."/>
            <person name="Jordan M."/>
            <person name="Riva A."/>
            <person name="Barbazuk W."/>
            <person name="Harkins T."/>
        </authorList>
    </citation>
    <scope>NUCLEOTIDE SEQUENCE [LARGE SCALE GENOMIC DNA]</scope>
    <source>
        <strain evidence="2">cv. Jamaican Lion 4</strain>
        <tissue evidence="1">Leaf</tissue>
    </source>
</reference>
<evidence type="ECO:0008006" key="3">
    <source>
        <dbReference type="Google" id="ProtNLM"/>
    </source>
</evidence>
<dbReference type="GO" id="GO:0009941">
    <property type="term" value="C:chloroplast envelope"/>
    <property type="evidence" value="ECO:0007669"/>
    <property type="project" value="TreeGrafter"/>
</dbReference>
<dbReference type="GO" id="GO:0034196">
    <property type="term" value="P:acylglycerol transport"/>
    <property type="evidence" value="ECO:0007669"/>
    <property type="project" value="InterPro"/>
</dbReference>
<name>A0A7J6DS03_CANSA</name>
<proteinExistence type="predicted"/>
<dbReference type="PANTHER" id="PTHR34954:SF3">
    <property type="entry name" value="EXPRESSED PROTEIN"/>
    <property type="match status" value="1"/>
</dbReference>
<keyword evidence="2" id="KW-1185">Reference proteome</keyword>
<evidence type="ECO:0000313" key="2">
    <source>
        <dbReference type="Proteomes" id="UP000583929"/>
    </source>
</evidence>
<protein>
    <recommendedName>
        <fullName evidence="3">Protein TRIGALACTOSYLDIACYLGLYCEROL 4, chloroplastic</fullName>
    </recommendedName>
</protein>
<sequence>MARMRTAMDSAFWDSDVATPRVLEGVAKAVPGEPFPMDAARSSRVIRIQQVSFLGNGFPLGIIPSYFPTSSKDSGSLSFLSLFLKHATSNWWVGFIGQFRPKKLLSSIKAEFTNEDTVFPSFKDVTKHVLEKSLYSFGISTQFSPTPSTFIRWNTESHGEEKRRRHKMMLFHKLTSHDITFEAAWPQLFIDHKGQHWDVPESISLDLLSLVSESGFRYRLGLHKNSGRPDALSGQIVDAPTSLLPALCAKAAFSFEKSKDFWRKVQTREDAIEKTDRGLFWRPSYDVRLNEPHSAISGIIGGTCAAWFGNHASSMFAESKECEGISASTKKKSSLSADLFGSVCYTIQHGNFRKFYGDLTRVDARLDICSASAFAKRIFDGSKSSKMTEDPNSYPRINLIFQQQVGGPIVFRLDSRFLLDSSFGTHKPHMKDLICSFTYSFRLLQSGKAVFWYSPKRKEGMSYGDLTRVDARLDICSASAFSKRILDDYESSKGIEDPNSHPRINLIFQQQVGRPIVFRLESRFLLDSSFEKHRPHMEDLICNFTYSFKLLQSGKAVL</sequence>
<evidence type="ECO:0000313" key="1">
    <source>
        <dbReference type="EMBL" id="KAF4348867.1"/>
    </source>
</evidence>
<dbReference type="InterPro" id="IPR044160">
    <property type="entry name" value="TGD4-like"/>
</dbReference>
<dbReference type="Proteomes" id="UP000583929">
    <property type="component" value="Unassembled WGS sequence"/>
</dbReference>
<dbReference type="AlphaFoldDB" id="A0A7J6DS03"/>
<dbReference type="GO" id="GO:0070300">
    <property type="term" value="F:phosphatidic acid binding"/>
    <property type="evidence" value="ECO:0007669"/>
    <property type="project" value="InterPro"/>
</dbReference>
<dbReference type="EMBL" id="JAATIQ010000665">
    <property type="protein sequence ID" value="KAF4348867.1"/>
    <property type="molecule type" value="Genomic_DNA"/>
</dbReference>
<accession>A0A7J6DS03</accession>
<gene>
    <name evidence="1" type="ORF">G4B88_027480</name>
</gene>